<dbReference type="InterPro" id="IPR036390">
    <property type="entry name" value="WH_DNA-bd_sf"/>
</dbReference>
<dbReference type="Pfam" id="PF00293">
    <property type="entry name" value="NUDIX"/>
    <property type="match status" value="1"/>
</dbReference>
<dbReference type="AlphaFoldDB" id="A0A1H4FMX2"/>
<evidence type="ECO:0000259" key="1">
    <source>
        <dbReference type="PROSITE" id="PS51462"/>
    </source>
</evidence>
<dbReference type="Proteomes" id="UP000183253">
    <property type="component" value="Unassembled WGS sequence"/>
</dbReference>
<protein>
    <submittedName>
        <fullName evidence="2">NUDIX domain-containing protein</fullName>
    </submittedName>
</protein>
<evidence type="ECO:0000313" key="3">
    <source>
        <dbReference type="Proteomes" id="UP000183253"/>
    </source>
</evidence>
<dbReference type="Pfam" id="PF21906">
    <property type="entry name" value="WHD_NrtR"/>
    <property type="match status" value="1"/>
</dbReference>
<keyword evidence="3" id="KW-1185">Reference proteome</keyword>
<dbReference type="STRING" id="1033731.SAMN05444145_11148"/>
<dbReference type="InterPro" id="IPR054105">
    <property type="entry name" value="WHD_NrtR"/>
</dbReference>
<dbReference type="InterPro" id="IPR000086">
    <property type="entry name" value="NUDIX_hydrolase_dom"/>
</dbReference>
<dbReference type="InterPro" id="IPR036388">
    <property type="entry name" value="WH-like_DNA-bd_sf"/>
</dbReference>
<gene>
    <name evidence="2" type="ORF">SAMN05444145_11148</name>
</gene>
<accession>A0A1H4FMX2</accession>
<dbReference type="SUPFAM" id="SSF55811">
    <property type="entry name" value="Nudix"/>
    <property type="match status" value="1"/>
</dbReference>
<dbReference type="PANTHER" id="PTHR43736">
    <property type="entry name" value="ADP-RIBOSE PYROPHOSPHATASE"/>
    <property type="match status" value="1"/>
</dbReference>
<dbReference type="PROSITE" id="PS51462">
    <property type="entry name" value="NUDIX"/>
    <property type="match status" value="1"/>
</dbReference>
<dbReference type="EMBL" id="FNRI01000011">
    <property type="protein sequence ID" value="SEA98170.1"/>
    <property type="molecule type" value="Genomic_DNA"/>
</dbReference>
<dbReference type="Gene3D" id="1.10.10.10">
    <property type="entry name" value="Winged helix-like DNA-binding domain superfamily/Winged helix DNA-binding domain"/>
    <property type="match status" value="1"/>
</dbReference>
<dbReference type="PANTHER" id="PTHR43736:SF4">
    <property type="entry name" value="SLR1690 PROTEIN"/>
    <property type="match status" value="1"/>
</dbReference>
<dbReference type="CDD" id="cd18873">
    <property type="entry name" value="NUDIX_NadM_like"/>
    <property type="match status" value="1"/>
</dbReference>
<dbReference type="OrthoDB" id="9786141at2"/>
<dbReference type="GeneID" id="78180721"/>
<reference evidence="2 3" key="1">
    <citation type="submission" date="2016-10" db="EMBL/GenBank/DDBJ databases">
        <authorList>
            <person name="de Groot N.N."/>
        </authorList>
    </citation>
    <scope>NUCLEOTIDE SEQUENCE [LARGE SCALE GENOMIC DNA]</scope>
    <source>
        <strain evidence="2 3">DSM 25383</strain>
    </source>
</reference>
<dbReference type="RefSeq" id="WP_019150967.1">
    <property type="nucleotide sequence ID" value="NZ_CAEG01000007.1"/>
</dbReference>
<dbReference type="SUPFAM" id="SSF46785">
    <property type="entry name" value="Winged helix' DNA-binding domain"/>
    <property type="match status" value="1"/>
</dbReference>
<evidence type="ECO:0000313" key="2">
    <source>
        <dbReference type="EMBL" id="SEA98170.1"/>
    </source>
</evidence>
<sequence length="248" mass="28363">MSIQMNQSLSVDCAVFGFNGKSLKVLLIERRYYKPDTRLDKLKLPGAMILENETLPEAAYRVLEEATGLKNVYLKQMDIFSDPKRVAGEELEWINRYHGIQTDRVVTVGYYALVKLDSRTIAYTTAKGAQWVDVDSIQRLAMDHKAILSAALTVLCREMLQSPVAFELLPRKFTIRALQNLYSAVLGIEIDNRNFRKKILASGFLTPTAEKEQGVAHKPAQYYTFNKNAYKKALKDKLKLGFINNWRY</sequence>
<feature type="domain" description="Nudix hydrolase" evidence="1">
    <location>
        <begin position="8"/>
        <end position="154"/>
    </location>
</feature>
<organism evidence="2 3">
    <name type="scientific">Alistipes timonensis JC136</name>
    <dbReference type="NCBI Taxonomy" id="1033731"/>
    <lineage>
        <taxon>Bacteria</taxon>
        <taxon>Pseudomonadati</taxon>
        <taxon>Bacteroidota</taxon>
        <taxon>Bacteroidia</taxon>
        <taxon>Bacteroidales</taxon>
        <taxon>Rikenellaceae</taxon>
        <taxon>Alistipes</taxon>
    </lineage>
</organism>
<dbReference type="Gene3D" id="3.90.79.10">
    <property type="entry name" value="Nucleoside Triphosphate Pyrophosphohydrolase"/>
    <property type="match status" value="1"/>
</dbReference>
<dbReference type="InterPro" id="IPR015797">
    <property type="entry name" value="NUDIX_hydrolase-like_dom_sf"/>
</dbReference>
<proteinExistence type="predicted"/>
<name>A0A1H4FMX2_9BACT</name>